<dbReference type="PANTHER" id="PTHR47171:SF1">
    <property type="entry name" value="ZN(II)2CYS6 TRANSCRIPTION FACTOR (EUROFUNG)"/>
    <property type="match status" value="1"/>
</dbReference>
<dbReference type="EMBL" id="CAWUHC010000201">
    <property type="protein sequence ID" value="CAK7237732.1"/>
    <property type="molecule type" value="Genomic_DNA"/>
</dbReference>
<dbReference type="InterPro" id="IPR007219">
    <property type="entry name" value="XnlR_reg_dom"/>
</dbReference>
<evidence type="ECO:0000256" key="6">
    <source>
        <dbReference type="ARBA" id="ARBA00023242"/>
    </source>
</evidence>
<evidence type="ECO:0000313" key="9">
    <source>
        <dbReference type="EMBL" id="CAK7237732.1"/>
    </source>
</evidence>
<dbReference type="SMART" id="SM00906">
    <property type="entry name" value="Fungal_trans"/>
    <property type="match status" value="1"/>
</dbReference>
<name>A0ABP0D006_9PEZI</name>
<feature type="domain" description="Zn(2)-C6 fungal-type" evidence="8">
    <location>
        <begin position="13"/>
        <end position="47"/>
    </location>
</feature>
<evidence type="ECO:0000313" key="10">
    <source>
        <dbReference type="Proteomes" id="UP001642406"/>
    </source>
</evidence>
<evidence type="ECO:0000259" key="8">
    <source>
        <dbReference type="PROSITE" id="PS50048"/>
    </source>
</evidence>
<dbReference type="Proteomes" id="UP001642406">
    <property type="component" value="Unassembled WGS sequence"/>
</dbReference>
<keyword evidence="3" id="KW-0805">Transcription regulation</keyword>
<dbReference type="PANTHER" id="PTHR47171">
    <property type="entry name" value="FARA-RELATED"/>
    <property type="match status" value="1"/>
</dbReference>
<keyword evidence="1" id="KW-0479">Metal-binding</keyword>
<sequence length="565" mass="62711">MAATPKKRRSRLACQRCHNRRVRCDASAQGPPCSHCISSNLASSCRLIESRKVRGERGRFSSLAVEKVNEVSPAGPALNGASLGLQPTELTASPTHRPGEPIPTDNDAFDIADDQANSIADDCLNEVSNDSTFVPETADNADAINNRPQVSRVDTPSEADQWTKIVTRESIPVSDSGRITYLGESWNLSYCLQWTSHSRAVAGETGQQNSIGNANNANRAVSLDNASPSSLSDGNSPSIHITMPSSETLGYGRSHKQKKGHLGMLASGPRPSIRASQDASTLDEWLPLSLQRALIDAYCQHHLTLYPIVCETRLRANFDEKTVSPVLLAAVLYAGAIHAPDAVIYRAGFDTRQACLRKLYLCAKSLFFEEDEEDGATIDGSESDPLARVQAAFLLHHMWFRPNSTMDCWTWLSLAVRLAQKMGMHRSTARSSLREEDRKLWKRIWWSLYTRDSQLASGVGKPIIINELDCDVEPLTMDDFEDHHCHEVRLFAIHQAHMADICKQVMRSRFSPRCASQSLDAVRKAELVRDLENWKASLPGLVTYRPNQDQEHTPIEALLLEALYK</sequence>
<feature type="compositionally biased region" description="Low complexity" evidence="7">
    <location>
        <begin position="227"/>
        <end position="238"/>
    </location>
</feature>
<dbReference type="InterPro" id="IPR052073">
    <property type="entry name" value="Amide_Lactam_Regulators"/>
</dbReference>
<evidence type="ECO:0000256" key="1">
    <source>
        <dbReference type="ARBA" id="ARBA00022723"/>
    </source>
</evidence>
<dbReference type="InterPro" id="IPR001138">
    <property type="entry name" value="Zn2Cys6_DnaBD"/>
</dbReference>
<dbReference type="CDD" id="cd12148">
    <property type="entry name" value="fungal_TF_MHR"/>
    <property type="match status" value="1"/>
</dbReference>
<evidence type="ECO:0000256" key="5">
    <source>
        <dbReference type="ARBA" id="ARBA00023163"/>
    </source>
</evidence>
<evidence type="ECO:0000256" key="2">
    <source>
        <dbReference type="ARBA" id="ARBA00022833"/>
    </source>
</evidence>
<keyword evidence="6" id="KW-0539">Nucleus</keyword>
<reference evidence="9 10" key="1">
    <citation type="submission" date="2024-01" db="EMBL/GenBank/DDBJ databases">
        <authorList>
            <person name="Allen C."/>
            <person name="Tagirdzhanova G."/>
        </authorList>
    </citation>
    <scope>NUCLEOTIDE SEQUENCE [LARGE SCALE GENOMIC DNA]</scope>
</reference>
<dbReference type="SUPFAM" id="SSF57701">
    <property type="entry name" value="Zn2/Cys6 DNA-binding domain"/>
    <property type="match status" value="1"/>
</dbReference>
<keyword evidence="10" id="KW-1185">Reference proteome</keyword>
<organism evidence="9 10">
    <name type="scientific">Sporothrix bragantina</name>
    <dbReference type="NCBI Taxonomy" id="671064"/>
    <lineage>
        <taxon>Eukaryota</taxon>
        <taxon>Fungi</taxon>
        <taxon>Dikarya</taxon>
        <taxon>Ascomycota</taxon>
        <taxon>Pezizomycotina</taxon>
        <taxon>Sordariomycetes</taxon>
        <taxon>Sordariomycetidae</taxon>
        <taxon>Ophiostomatales</taxon>
        <taxon>Ophiostomataceae</taxon>
        <taxon>Sporothrix</taxon>
    </lineage>
</organism>
<protein>
    <recommendedName>
        <fullName evidence="8">Zn(2)-C6 fungal-type domain-containing protein</fullName>
    </recommendedName>
</protein>
<dbReference type="Gene3D" id="4.10.240.10">
    <property type="entry name" value="Zn(2)-C6 fungal-type DNA-binding domain"/>
    <property type="match status" value="1"/>
</dbReference>
<dbReference type="SMART" id="SM00066">
    <property type="entry name" value="GAL4"/>
    <property type="match status" value="1"/>
</dbReference>
<proteinExistence type="predicted"/>
<evidence type="ECO:0000256" key="4">
    <source>
        <dbReference type="ARBA" id="ARBA00023125"/>
    </source>
</evidence>
<gene>
    <name evidence="9" type="ORF">SBRCBS47491_010106</name>
</gene>
<evidence type="ECO:0000256" key="7">
    <source>
        <dbReference type="SAM" id="MobiDB-lite"/>
    </source>
</evidence>
<dbReference type="InterPro" id="IPR036864">
    <property type="entry name" value="Zn2-C6_fun-type_DNA-bd_sf"/>
</dbReference>
<keyword evidence="2" id="KW-0862">Zinc</keyword>
<keyword evidence="4" id="KW-0238">DNA-binding</keyword>
<dbReference type="PROSITE" id="PS00463">
    <property type="entry name" value="ZN2_CY6_FUNGAL_1"/>
    <property type="match status" value="1"/>
</dbReference>
<dbReference type="Pfam" id="PF04082">
    <property type="entry name" value="Fungal_trans"/>
    <property type="match status" value="1"/>
</dbReference>
<evidence type="ECO:0000256" key="3">
    <source>
        <dbReference type="ARBA" id="ARBA00023015"/>
    </source>
</evidence>
<feature type="region of interest" description="Disordered" evidence="7">
    <location>
        <begin position="221"/>
        <end position="255"/>
    </location>
</feature>
<keyword evidence="5" id="KW-0804">Transcription</keyword>
<dbReference type="PROSITE" id="PS50048">
    <property type="entry name" value="ZN2_CY6_FUNGAL_2"/>
    <property type="match status" value="1"/>
</dbReference>
<dbReference type="Pfam" id="PF00172">
    <property type="entry name" value="Zn_clus"/>
    <property type="match status" value="1"/>
</dbReference>
<accession>A0ABP0D006</accession>
<dbReference type="CDD" id="cd00067">
    <property type="entry name" value="GAL4"/>
    <property type="match status" value="1"/>
</dbReference>
<comment type="caution">
    <text evidence="9">The sequence shown here is derived from an EMBL/GenBank/DDBJ whole genome shotgun (WGS) entry which is preliminary data.</text>
</comment>